<protein>
    <recommendedName>
        <fullName evidence="4">ShKT domain-containing protein</fullName>
    </recommendedName>
</protein>
<accession>A0A9X0A1Y4</accession>
<dbReference type="SMART" id="SM00254">
    <property type="entry name" value="ShKT"/>
    <property type="match status" value="2"/>
</dbReference>
<dbReference type="Proteomes" id="UP001163046">
    <property type="component" value="Unassembled WGS sequence"/>
</dbReference>
<keyword evidence="2" id="KW-1015">Disulfide bond</keyword>
<sequence>MEKVPYVELSDGDAKQTNAMYKCAVSGLCKDDAPTSSCQSWASHGYCDQHPANMLTWCKVTCNLCSSDSCIDNDGNCPAWKKSGACQTHPDVMKNHCLHSCNLCNAPPTQAPTPPTPPPHPPFLRKQLSQHTDPASTTRHRNPIYWKSHCTTNIRSIRKSYRSALCGQVEQMSQLFSFRLCVFRLGVENLP</sequence>
<evidence type="ECO:0000256" key="3">
    <source>
        <dbReference type="SAM" id="MobiDB-lite"/>
    </source>
</evidence>
<feature type="domain" description="ShKT" evidence="4">
    <location>
        <begin position="29"/>
        <end position="65"/>
    </location>
</feature>
<dbReference type="EMBL" id="MU825420">
    <property type="protein sequence ID" value="KAJ7390144.1"/>
    <property type="molecule type" value="Genomic_DNA"/>
</dbReference>
<evidence type="ECO:0000313" key="5">
    <source>
        <dbReference type="EMBL" id="KAJ7390144.1"/>
    </source>
</evidence>
<gene>
    <name evidence="5" type="ORF">OS493_027183</name>
</gene>
<reference evidence="5" key="1">
    <citation type="submission" date="2023-01" db="EMBL/GenBank/DDBJ databases">
        <title>Genome assembly of the deep-sea coral Lophelia pertusa.</title>
        <authorList>
            <person name="Herrera S."/>
            <person name="Cordes E."/>
        </authorList>
    </citation>
    <scope>NUCLEOTIDE SEQUENCE</scope>
    <source>
        <strain evidence="5">USNM1676648</strain>
        <tissue evidence="5">Polyp</tissue>
    </source>
</reference>
<organism evidence="5 6">
    <name type="scientific">Desmophyllum pertusum</name>
    <dbReference type="NCBI Taxonomy" id="174260"/>
    <lineage>
        <taxon>Eukaryota</taxon>
        <taxon>Metazoa</taxon>
        <taxon>Cnidaria</taxon>
        <taxon>Anthozoa</taxon>
        <taxon>Hexacorallia</taxon>
        <taxon>Scleractinia</taxon>
        <taxon>Caryophylliina</taxon>
        <taxon>Caryophylliidae</taxon>
        <taxon>Desmophyllum</taxon>
    </lineage>
</organism>
<dbReference type="AlphaFoldDB" id="A0A9X0A1Y4"/>
<dbReference type="PROSITE" id="PS51670">
    <property type="entry name" value="SHKT"/>
    <property type="match status" value="2"/>
</dbReference>
<keyword evidence="6" id="KW-1185">Reference proteome</keyword>
<name>A0A9X0A1Y4_9CNID</name>
<feature type="compositionally biased region" description="Polar residues" evidence="3">
    <location>
        <begin position="127"/>
        <end position="137"/>
    </location>
</feature>
<dbReference type="InterPro" id="IPR003582">
    <property type="entry name" value="ShKT_dom"/>
</dbReference>
<keyword evidence="1" id="KW-0800">Toxin</keyword>
<dbReference type="Gene3D" id="1.10.10.1940">
    <property type="match status" value="2"/>
</dbReference>
<comment type="caution">
    <text evidence="5">The sequence shown here is derived from an EMBL/GenBank/DDBJ whole genome shotgun (WGS) entry which is preliminary data.</text>
</comment>
<feature type="disulfide bond" evidence="2">
    <location>
        <begin position="70"/>
        <end position="104"/>
    </location>
</feature>
<feature type="domain" description="ShKT" evidence="4">
    <location>
        <begin position="70"/>
        <end position="104"/>
    </location>
</feature>
<feature type="compositionally biased region" description="Pro residues" evidence="3">
    <location>
        <begin position="111"/>
        <end position="122"/>
    </location>
</feature>
<evidence type="ECO:0000256" key="1">
    <source>
        <dbReference type="ARBA" id="ARBA00022656"/>
    </source>
</evidence>
<evidence type="ECO:0000259" key="4">
    <source>
        <dbReference type="PROSITE" id="PS51670"/>
    </source>
</evidence>
<evidence type="ECO:0000256" key="2">
    <source>
        <dbReference type="PROSITE-ProRule" id="PRU01005"/>
    </source>
</evidence>
<proteinExistence type="predicted"/>
<evidence type="ECO:0000313" key="6">
    <source>
        <dbReference type="Proteomes" id="UP001163046"/>
    </source>
</evidence>
<feature type="region of interest" description="Disordered" evidence="3">
    <location>
        <begin position="111"/>
        <end position="139"/>
    </location>
</feature>
<dbReference type="GO" id="GO:0090729">
    <property type="term" value="F:toxin activity"/>
    <property type="evidence" value="ECO:0007669"/>
    <property type="project" value="UniProtKB-KW"/>
</dbReference>
<comment type="caution">
    <text evidence="2">Lacks conserved residue(s) required for the propagation of feature annotation.</text>
</comment>
<dbReference type="Pfam" id="PF01549">
    <property type="entry name" value="ShK"/>
    <property type="match status" value="2"/>
</dbReference>